<organism evidence="2 3">
    <name type="scientific">Candidatus Mycosynbacter amalyticus</name>
    <dbReference type="NCBI Taxonomy" id="2665156"/>
    <lineage>
        <taxon>Bacteria</taxon>
        <taxon>Candidatus Saccharimonadota</taxon>
        <taxon>Candidatus Saccharimonadota incertae sedis</taxon>
        <taxon>Candidatus Mycosynbacter</taxon>
    </lineage>
</organism>
<sequence length="216" mass="23408">MTFAFEMIAALIVLVRYRSLPASKLIIAVLLCLAIFQLAEYMICVSALDLSSLGWARVGWVAISFLPPLGVHLGMIIAGKSQRLIVGLGYAIAIGFSAFFLTVGHAVQGGACLGNYVIFEMARPALTYYILYYYVWLMVGTAAAFIYARAMKQPARRSALNWLGIGYLVFIVPTIAANLLQPETLAAIPSVMCGFAVLLAAVLLFVVTPKLAQLHK</sequence>
<accession>A0A857MLK3</accession>
<feature type="transmembrane region" description="Helical" evidence="1">
    <location>
        <begin position="186"/>
        <end position="207"/>
    </location>
</feature>
<gene>
    <name evidence="2" type="ORF">GII36_03895</name>
</gene>
<feature type="transmembrane region" description="Helical" evidence="1">
    <location>
        <begin position="84"/>
        <end position="106"/>
    </location>
</feature>
<evidence type="ECO:0008006" key="4">
    <source>
        <dbReference type="Google" id="ProtNLM"/>
    </source>
</evidence>
<dbReference type="EMBL" id="CP045921">
    <property type="protein sequence ID" value="QHN42978.1"/>
    <property type="molecule type" value="Genomic_DNA"/>
</dbReference>
<evidence type="ECO:0000313" key="2">
    <source>
        <dbReference type="EMBL" id="QHN42978.1"/>
    </source>
</evidence>
<keyword evidence="1" id="KW-1133">Transmembrane helix</keyword>
<feature type="transmembrane region" description="Helical" evidence="1">
    <location>
        <begin position="25"/>
        <end position="48"/>
    </location>
</feature>
<dbReference type="AlphaFoldDB" id="A0A857MLK3"/>
<evidence type="ECO:0000313" key="3">
    <source>
        <dbReference type="Proteomes" id="UP001059824"/>
    </source>
</evidence>
<proteinExistence type="predicted"/>
<feature type="transmembrane region" description="Helical" evidence="1">
    <location>
        <begin position="54"/>
        <end position="77"/>
    </location>
</feature>
<protein>
    <recommendedName>
        <fullName evidence="4">Histidine kinase N-terminal 7TM region domain-containing protein</fullName>
    </recommendedName>
</protein>
<dbReference type="Proteomes" id="UP001059824">
    <property type="component" value="Chromosome"/>
</dbReference>
<dbReference type="KEGG" id="mama:GII36_03895"/>
<keyword evidence="1" id="KW-0812">Transmembrane</keyword>
<keyword evidence="1" id="KW-0472">Membrane</keyword>
<feature type="transmembrane region" description="Helical" evidence="1">
    <location>
        <begin position="126"/>
        <end position="148"/>
    </location>
</feature>
<name>A0A857MLK3_9BACT</name>
<reference evidence="2" key="1">
    <citation type="journal article" date="2021" name="Nat. Microbiol.">
        <title>Cocultivation of an ultrasmall environmental parasitic bacterium with lytic ability against bacteria associated with wastewater foams.</title>
        <authorList>
            <person name="Batinovic S."/>
            <person name="Rose J.J.A."/>
            <person name="Ratcliffe J."/>
            <person name="Seviour R.J."/>
            <person name="Petrovski S."/>
        </authorList>
    </citation>
    <scope>NUCLEOTIDE SEQUENCE</scope>
    <source>
        <strain evidence="2">JR1</strain>
    </source>
</reference>
<evidence type="ECO:0000256" key="1">
    <source>
        <dbReference type="SAM" id="Phobius"/>
    </source>
</evidence>
<keyword evidence="3" id="KW-1185">Reference proteome</keyword>
<feature type="transmembrane region" description="Helical" evidence="1">
    <location>
        <begin position="160"/>
        <end position="180"/>
    </location>
</feature>